<dbReference type="SUPFAM" id="SSF140931">
    <property type="entry name" value="Fic-like"/>
    <property type="match status" value="1"/>
</dbReference>
<reference evidence="3 4" key="1">
    <citation type="submission" date="2018-06" db="EMBL/GenBank/DDBJ databases">
        <authorList>
            <consortium name="Pathogen Informatics"/>
            <person name="Doyle S."/>
        </authorList>
    </citation>
    <scope>NUCLEOTIDE SEQUENCE [LARGE SCALE GENOMIC DNA]</scope>
    <source>
        <strain evidence="3 4">NCTC13316</strain>
    </source>
</reference>
<dbReference type="Gene3D" id="1.10.3290.10">
    <property type="entry name" value="Fido-like domain"/>
    <property type="match status" value="1"/>
</dbReference>
<sequence>MKIREKFNSSFIVDFTGFMNEISKGVNAHPRKIDIYLQKLSGDFLKNLDFFITVSLDQLIDEKIISDANKGYWEDAFTKNSNILLKLILRAKDEPLSERYVKLLEQWVHTRQNINSIRSDVKCYRLFFECESNKGKEGIERLKRGEEVEPGNLIALANAFAYAISEKNLGQPLNLKIILEIHKRASTNVRGLKEEVVPGHLRLDDTGFGITLEQSQGLYEILTSKSYSIAYKIEGSRLKTLLKGESLITKLNELIREYNRDLERLRSNIQKLQRIVDFIQELIRVHPFGDGNGRSLGKILLNRELIKHGLVPAQLTENIFGTGDKCTIIKILINGMGRFLQKPTVDELLIFEKEIVQNMRRIIELEGRIEQNFSYANENESENINYEVREKLTVSLSAMLKEVQLEERPTKELHEKSIAELDESKLLYS</sequence>
<dbReference type="EMBL" id="UGOD01000001">
    <property type="protein sequence ID" value="STX51454.1"/>
    <property type="molecule type" value="Genomic_DNA"/>
</dbReference>
<dbReference type="AlphaFoldDB" id="A0A378JJV5"/>
<proteinExistence type="predicted"/>
<feature type="coiled-coil region" evidence="1">
    <location>
        <begin position="248"/>
        <end position="282"/>
    </location>
</feature>
<name>A0A378JJV5_9GAMM</name>
<gene>
    <name evidence="3" type="ORF">NCTC13316_01549</name>
</gene>
<protein>
    <submittedName>
        <fullName evidence="3">Fic/DOC family</fullName>
    </submittedName>
</protein>
<dbReference type="InterPro" id="IPR036597">
    <property type="entry name" value="Fido-like_dom_sf"/>
</dbReference>
<dbReference type="InterPro" id="IPR003812">
    <property type="entry name" value="Fido"/>
</dbReference>
<dbReference type="Pfam" id="PF02661">
    <property type="entry name" value="Fic"/>
    <property type="match status" value="1"/>
</dbReference>
<keyword evidence="1" id="KW-0175">Coiled coil</keyword>
<evidence type="ECO:0000256" key="1">
    <source>
        <dbReference type="SAM" id="Coils"/>
    </source>
</evidence>
<evidence type="ECO:0000259" key="2">
    <source>
        <dbReference type="PROSITE" id="PS51459"/>
    </source>
</evidence>
<dbReference type="Proteomes" id="UP000254794">
    <property type="component" value="Unassembled WGS sequence"/>
</dbReference>
<dbReference type="OrthoDB" id="6196979at2"/>
<dbReference type="RefSeq" id="WP_115331090.1">
    <property type="nucleotide sequence ID" value="NZ_CAAAHP010000001.1"/>
</dbReference>
<organism evidence="3 4">
    <name type="scientific">Legionella busanensis</name>
    <dbReference type="NCBI Taxonomy" id="190655"/>
    <lineage>
        <taxon>Bacteria</taxon>
        <taxon>Pseudomonadati</taxon>
        <taxon>Pseudomonadota</taxon>
        <taxon>Gammaproteobacteria</taxon>
        <taxon>Legionellales</taxon>
        <taxon>Legionellaceae</taxon>
        <taxon>Legionella</taxon>
    </lineage>
</organism>
<feature type="domain" description="Fido" evidence="2">
    <location>
        <begin position="173"/>
        <end position="354"/>
    </location>
</feature>
<evidence type="ECO:0000313" key="3">
    <source>
        <dbReference type="EMBL" id="STX51454.1"/>
    </source>
</evidence>
<accession>A0A378JJV5</accession>
<evidence type="ECO:0000313" key="4">
    <source>
        <dbReference type="Proteomes" id="UP000254794"/>
    </source>
</evidence>
<keyword evidence="4" id="KW-1185">Reference proteome</keyword>
<dbReference type="PROSITE" id="PS51459">
    <property type="entry name" value="FIDO"/>
    <property type="match status" value="1"/>
</dbReference>